<evidence type="ECO:0000256" key="6">
    <source>
        <dbReference type="ARBA" id="ARBA00022705"/>
    </source>
</evidence>
<evidence type="ECO:0000256" key="3">
    <source>
        <dbReference type="ARBA" id="ARBA00022490"/>
    </source>
</evidence>
<dbReference type="InterPro" id="IPR001001">
    <property type="entry name" value="DNA_polIII_beta"/>
</dbReference>
<dbReference type="GO" id="GO:0003887">
    <property type="term" value="F:DNA-directed DNA polymerase activity"/>
    <property type="evidence" value="ECO:0007669"/>
    <property type="project" value="UniProtKB-EC"/>
</dbReference>
<dbReference type="Pfam" id="PF00712">
    <property type="entry name" value="DNA_pol3_beta"/>
    <property type="match status" value="1"/>
</dbReference>
<protein>
    <submittedName>
        <fullName evidence="12">DNA polymerase III subunit beta</fullName>
        <ecNumber evidence="12">2.7.7.7</ecNumber>
    </submittedName>
</protein>
<gene>
    <name evidence="12" type="primary">dnaN</name>
    <name evidence="12" type="ORF">ACFY05_32335</name>
</gene>
<keyword evidence="4 12" id="KW-0808">Transferase</keyword>
<evidence type="ECO:0000256" key="2">
    <source>
        <dbReference type="ARBA" id="ARBA00010752"/>
    </source>
</evidence>
<dbReference type="InterPro" id="IPR022635">
    <property type="entry name" value="DNA_polIII_beta_C"/>
</dbReference>
<dbReference type="Pfam" id="PF02767">
    <property type="entry name" value="DNA_pol3_beta_2"/>
    <property type="match status" value="1"/>
</dbReference>
<proteinExistence type="inferred from homology"/>
<evidence type="ECO:0000313" key="13">
    <source>
        <dbReference type="Proteomes" id="UP001602119"/>
    </source>
</evidence>
<dbReference type="NCBIfam" id="TIGR00663">
    <property type="entry name" value="dnan"/>
    <property type="match status" value="1"/>
</dbReference>
<accession>A0ABW6VDX4</accession>
<keyword evidence="13" id="KW-1185">Reference proteome</keyword>
<comment type="subcellular location">
    <subcellularLocation>
        <location evidence="1">Cytoplasm</location>
    </subcellularLocation>
</comment>
<dbReference type="InterPro" id="IPR022637">
    <property type="entry name" value="DNA_polIII_beta_cen"/>
</dbReference>
<sequence>MRISVSRDALADAAAWVARAIPSMSAVPIMSGMLVESDGERLTLSGWDYEISLQASVPVEVADTCRFLVPGKLLAQVLQSMPARQILDIEVSDSSVTVTSGKPRFTLPRMPEDDYPTLPTIPEPCGTVDAVDLRRAIEQTKFVPEVGSQLATITGVMFDIDGDQLTVMATDRYRVAMVPLSWEPVEDLVAAAIVSPAFLEDVARAAEGEVGLVLAGDRGMEGGVLRPAMIGFQMGDRQAIARLIDADTVNYRTFVNGAKGGSTTVITPVAPLVEAIKRAKLVLEKNKPVYVTFDADGGMLLESGEDAKAMAEPLEAEVTGEGMRMALGAEFLLQALSAFRSTSIRWSLHGPKKSVLFTPADAPEGDADYFHVLMTVQPR</sequence>
<comment type="similarity">
    <text evidence="2">Belongs to the beta sliding clamp family.</text>
</comment>
<dbReference type="EC" id="2.7.7.7" evidence="12"/>
<evidence type="ECO:0000256" key="4">
    <source>
        <dbReference type="ARBA" id="ARBA00022679"/>
    </source>
</evidence>
<dbReference type="InterPro" id="IPR022634">
    <property type="entry name" value="DNA_polIII_beta_N"/>
</dbReference>
<keyword evidence="5 12" id="KW-0548">Nucleotidyltransferase</keyword>
<dbReference type="PANTHER" id="PTHR30478">
    <property type="entry name" value="DNA POLYMERASE III SUBUNIT BETA"/>
    <property type="match status" value="1"/>
</dbReference>
<keyword evidence="7" id="KW-0239">DNA-directed DNA polymerase</keyword>
<dbReference type="EMBL" id="JBIAXI010000024">
    <property type="protein sequence ID" value="MFF4777556.1"/>
    <property type="molecule type" value="Genomic_DNA"/>
</dbReference>
<dbReference type="Proteomes" id="UP001602119">
    <property type="component" value="Unassembled WGS sequence"/>
</dbReference>
<evidence type="ECO:0000313" key="12">
    <source>
        <dbReference type="EMBL" id="MFF4777556.1"/>
    </source>
</evidence>
<reference evidence="12 13" key="1">
    <citation type="submission" date="2024-10" db="EMBL/GenBank/DDBJ databases">
        <title>The Natural Products Discovery Center: Release of the First 8490 Sequenced Strains for Exploring Actinobacteria Biosynthetic Diversity.</title>
        <authorList>
            <person name="Kalkreuter E."/>
            <person name="Kautsar S.A."/>
            <person name="Yang D."/>
            <person name="Bader C.D."/>
            <person name="Teijaro C.N."/>
            <person name="Fluegel L."/>
            <person name="Davis C.M."/>
            <person name="Simpson J.R."/>
            <person name="Lauterbach L."/>
            <person name="Steele A.D."/>
            <person name="Gui C."/>
            <person name="Meng S."/>
            <person name="Li G."/>
            <person name="Viehrig K."/>
            <person name="Ye F."/>
            <person name="Su P."/>
            <person name="Kiefer A.F."/>
            <person name="Nichols A."/>
            <person name="Cepeda A.J."/>
            <person name="Yan W."/>
            <person name="Fan B."/>
            <person name="Jiang Y."/>
            <person name="Adhikari A."/>
            <person name="Zheng C.-J."/>
            <person name="Schuster L."/>
            <person name="Cowan T.M."/>
            <person name="Smanski M.J."/>
            <person name="Chevrette M.G."/>
            <person name="De Carvalho L.P.S."/>
            <person name="Shen B."/>
        </authorList>
    </citation>
    <scope>NUCLEOTIDE SEQUENCE [LARGE SCALE GENOMIC DNA]</scope>
    <source>
        <strain evidence="12 13">NPDC001281</strain>
    </source>
</reference>
<dbReference type="Pfam" id="PF02768">
    <property type="entry name" value="DNA_pol3_beta_3"/>
    <property type="match status" value="1"/>
</dbReference>
<evidence type="ECO:0000259" key="10">
    <source>
        <dbReference type="Pfam" id="PF02767"/>
    </source>
</evidence>
<dbReference type="PANTHER" id="PTHR30478:SF0">
    <property type="entry name" value="BETA SLIDING CLAMP"/>
    <property type="match status" value="1"/>
</dbReference>
<feature type="domain" description="DNA polymerase III beta sliding clamp C-terminal" evidence="11">
    <location>
        <begin position="263"/>
        <end position="362"/>
    </location>
</feature>
<organism evidence="12 13">
    <name type="scientific">Microtetraspora fusca</name>
    <dbReference type="NCBI Taxonomy" id="1997"/>
    <lineage>
        <taxon>Bacteria</taxon>
        <taxon>Bacillati</taxon>
        <taxon>Actinomycetota</taxon>
        <taxon>Actinomycetes</taxon>
        <taxon>Streptosporangiales</taxon>
        <taxon>Streptosporangiaceae</taxon>
        <taxon>Microtetraspora</taxon>
    </lineage>
</organism>
<evidence type="ECO:0000259" key="11">
    <source>
        <dbReference type="Pfam" id="PF02768"/>
    </source>
</evidence>
<evidence type="ECO:0000259" key="9">
    <source>
        <dbReference type="Pfam" id="PF00712"/>
    </source>
</evidence>
<evidence type="ECO:0000256" key="8">
    <source>
        <dbReference type="ARBA" id="ARBA00023125"/>
    </source>
</evidence>
<evidence type="ECO:0000256" key="1">
    <source>
        <dbReference type="ARBA" id="ARBA00004496"/>
    </source>
</evidence>
<keyword evidence="8" id="KW-0238">DNA-binding</keyword>
<dbReference type="InterPro" id="IPR046938">
    <property type="entry name" value="DNA_clamp_sf"/>
</dbReference>
<dbReference type="Gene3D" id="3.10.150.10">
    <property type="entry name" value="DNA Polymerase III, subunit A, domain 2"/>
    <property type="match status" value="3"/>
</dbReference>
<evidence type="ECO:0000256" key="7">
    <source>
        <dbReference type="ARBA" id="ARBA00022932"/>
    </source>
</evidence>
<keyword evidence="3" id="KW-0963">Cytoplasm</keyword>
<evidence type="ECO:0000256" key="5">
    <source>
        <dbReference type="ARBA" id="ARBA00022695"/>
    </source>
</evidence>
<name>A0ABW6VDX4_MICFU</name>
<dbReference type="SUPFAM" id="SSF55979">
    <property type="entry name" value="DNA clamp"/>
    <property type="match status" value="3"/>
</dbReference>
<feature type="domain" description="DNA polymerase III beta sliding clamp N-terminal" evidence="9">
    <location>
        <begin position="1"/>
        <end position="119"/>
    </location>
</feature>
<dbReference type="RefSeq" id="WP_387346030.1">
    <property type="nucleotide sequence ID" value="NZ_JBIAXI010000024.1"/>
</dbReference>
<feature type="domain" description="DNA polymerase III beta sliding clamp central" evidence="10">
    <location>
        <begin position="129"/>
        <end position="247"/>
    </location>
</feature>
<comment type="caution">
    <text evidence="12">The sequence shown here is derived from an EMBL/GenBank/DDBJ whole genome shotgun (WGS) entry which is preliminary data.</text>
</comment>
<keyword evidence="6" id="KW-0235">DNA replication</keyword>
<dbReference type="SMART" id="SM00480">
    <property type="entry name" value="POL3Bc"/>
    <property type="match status" value="1"/>
</dbReference>
<dbReference type="CDD" id="cd00140">
    <property type="entry name" value="beta_clamp"/>
    <property type="match status" value="1"/>
</dbReference>